<gene>
    <name evidence="1" type="ORF">DERF_008053</name>
</gene>
<sequence length="68" mass="8314">MHKKYIYSIDIYGIWNLNENENDELTLKLISIIMQSSIWDNFRFYNQLEMKSKIMNNDDVFVNVMKFI</sequence>
<reference evidence="1" key="1">
    <citation type="submission" date="2013-05" db="EMBL/GenBank/DDBJ databases">
        <authorList>
            <person name="Yim A.K.Y."/>
            <person name="Chan T.F."/>
            <person name="Ji K.M."/>
            <person name="Liu X.Y."/>
            <person name="Zhou J.W."/>
            <person name="Li R.Q."/>
            <person name="Yang K.Y."/>
            <person name="Li J."/>
            <person name="Li M."/>
            <person name="Law P.T.W."/>
            <person name="Wu Y.L."/>
            <person name="Cai Z.L."/>
            <person name="Qin H."/>
            <person name="Bao Y."/>
            <person name="Leung R.K.K."/>
            <person name="Ng P.K.S."/>
            <person name="Zou J."/>
            <person name="Zhong X.J."/>
            <person name="Ran P.X."/>
            <person name="Zhong N.S."/>
            <person name="Liu Z.G."/>
            <person name="Tsui S.K.W."/>
        </authorList>
    </citation>
    <scope>NUCLEOTIDE SEQUENCE</scope>
    <source>
        <strain evidence="1">Derf</strain>
        <tissue evidence="1">Whole organism</tissue>
    </source>
</reference>
<name>A0A922L538_DERFA</name>
<proteinExistence type="predicted"/>
<dbReference type="AlphaFoldDB" id="A0A922L538"/>
<reference evidence="1" key="2">
    <citation type="journal article" date="2022" name="Res Sq">
        <title>Comparative Genomics Reveals Insights into the Divergent Evolution of Astigmatic Mites and Household Pest Adaptations.</title>
        <authorList>
            <person name="Xiong Q."/>
            <person name="Wan A.T.-Y."/>
            <person name="Liu X.-Y."/>
            <person name="Fung C.S.-H."/>
            <person name="Xiao X."/>
            <person name="Malainual N."/>
            <person name="Hou J."/>
            <person name="Wang L."/>
            <person name="Wang M."/>
            <person name="Yang K."/>
            <person name="Cui Y."/>
            <person name="Leung E."/>
            <person name="Nong W."/>
            <person name="Shin S.-K."/>
            <person name="Au S."/>
            <person name="Jeong K.Y."/>
            <person name="Chew F.T."/>
            <person name="Hui J."/>
            <person name="Leung T.F."/>
            <person name="Tungtrongchitr A."/>
            <person name="Zhong N."/>
            <person name="Liu Z."/>
            <person name="Tsui S."/>
        </authorList>
    </citation>
    <scope>NUCLEOTIDE SEQUENCE</scope>
    <source>
        <strain evidence="1">Derf</strain>
        <tissue evidence="1">Whole organism</tissue>
    </source>
</reference>
<organism evidence="1 2">
    <name type="scientific">Dermatophagoides farinae</name>
    <name type="common">American house dust mite</name>
    <dbReference type="NCBI Taxonomy" id="6954"/>
    <lineage>
        <taxon>Eukaryota</taxon>
        <taxon>Metazoa</taxon>
        <taxon>Ecdysozoa</taxon>
        <taxon>Arthropoda</taxon>
        <taxon>Chelicerata</taxon>
        <taxon>Arachnida</taxon>
        <taxon>Acari</taxon>
        <taxon>Acariformes</taxon>
        <taxon>Sarcoptiformes</taxon>
        <taxon>Astigmata</taxon>
        <taxon>Psoroptidia</taxon>
        <taxon>Analgoidea</taxon>
        <taxon>Pyroglyphidae</taxon>
        <taxon>Dermatophagoidinae</taxon>
        <taxon>Dermatophagoides</taxon>
    </lineage>
</organism>
<accession>A0A922L538</accession>
<evidence type="ECO:0000313" key="2">
    <source>
        <dbReference type="Proteomes" id="UP000790347"/>
    </source>
</evidence>
<protein>
    <submittedName>
        <fullName evidence="1">Uncharacterized protein</fullName>
    </submittedName>
</protein>
<dbReference type="EMBL" id="ASGP02000003">
    <property type="protein sequence ID" value="KAH9517375.1"/>
    <property type="molecule type" value="Genomic_DNA"/>
</dbReference>
<evidence type="ECO:0000313" key="1">
    <source>
        <dbReference type="EMBL" id="KAH9517375.1"/>
    </source>
</evidence>
<keyword evidence="2" id="KW-1185">Reference proteome</keyword>
<dbReference type="Proteomes" id="UP000790347">
    <property type="component" value="Unassembled WGS sequence"/>
</dbReference>
<comment type="caution">
    <text evidence="1">The sequence shown here is derived from an EMBL/GenBank/DDBJ whole genome shotgun (WGS) entry which is preliminary data.</text>
</comment>